<dbReference type="InterPro" id="IPR028307">
    <property type="entry name" value="Lin-54_fam"/>
</dbReference>
<evidence type="ECO:0000313" key="6">
    <source>
        <dbReference type="Proteomes" id="UP000230423"/>
    </source>
</evidence>
<evidence type="ECO:0000313" key="5">
    <source>
        <dbReference type="EMBL" id="PIO65914.1"/>
    </source>
</evidence>
<dbReference type="OrthoDB" id="6283463at2759"/>
<evidence type="ECO:0000256" key="1">
    <source>
        <dbReference type="ARBA" id="ARBA00004123"/>
    </source>
</evidence>
<dbReference type="EMBL" id="KZ348628">
    <property type="protein sequence ID" value="PIO65914.1"/>
    <property type="molecule type" value="Genomic_DNA"/>
</dbReference>
<keyword evidence="6" id="KW-1185">Reference proteome</keyword>
<dbReference type="Proteomes" id="UP000230423">
    <property type="component" value="Unassembled WGS sequence"/>
</dbReference>
<evidence type="ECO:0000256" key="2">
    <source>
        <dbReference type="ARBA" id="ARBA00007267"/>
    </source>
</evidence>
<comment type="similarity">
    <text evidence="2">Belongs to the lin-54 family.</text>
</comment>
<evidence type="ECO:0000259" key="4">
    <source>
        <dbReference type="PROSITE" id="PS51634"/>
    </source>
</evidence>
<comment type="subcellular location">
    <subcellularLocation>
        <location evidence="1">Nucleus</location>
    </subcellularLocation>
</comment>
<reference evidence="5 6" key="1">
    <citation type="submission" date="2015-09" db="EMBL/GenBank/DDBJ databases">
        <title>Draft genome of the parasitic nematode Teladorsagia circumcincta isolate WARC Sus (inbred).</title>
        <authorList>
            <person name="Mitreva M."/>
        </authorList>
    </citation>
    <scope>NUCLEOTIDE SEQUENCE [LARGE SCALE GENOMIC DNA]</scope>
    <source>
        <strain evidence="5 6">S</strain>
    </source>
</reference>
<dbReference type="AlphaFoldDB" id="A0A2G9U6U9"/>
<dbReference type="InterPro" id="IPR005172">
    <property type="entry name" value="CRC"/>
</dbReference>
<dbReference type="GO" id="GO:0005634">
    <property type="term" value="C:nucleus"/>
    <property type="evidence" value="ECO:0007669"/>
    <property type="project" value="UniProtKB-SubCell"/>
</dbReference>
<sequence length="233" mass="26396">MMEKPYSSKEERNMATSFVKRNTFSLRTADLFRQTRTPSFRRKPLPGQRKPCNCTKSMCLKLYCDCFANGEFCLDCNCKDCHNNLEHDADRSKAIKQSLERNPNAFKPKIGVKSGKVDAERLHQKGCHCKKSGCLKNYCECFEAKVPCTSRCKCHGCQNTEGDRANRNDRYPWFYMTDEVIEAATLCLVAQAEESLSGCTGEASEGVVEEMERMVLGEFGRCLQEIISNASES</sequence>
<proteinExistence type="inferred from homology"/>
<dbReference type="GO" id="GO:0006355">
    <property type="term" value="P:regulation of DNA-templated transcription"/>
    <property type="evidence" value="ECO:0007669"/>
    <property type="project" value="TreeGrafter"/>
</dbReference>
<protein>
    <submittedName>
        <fullName evidence="5">Tesmin/TSO1-like CXC domain protein</fullName>
    </submittedName>
</protein>
<dbReference type="InterPro" id="IPR033467">
    <property type="entry name" value="Tesmin/TSO1-like_CXC"/>
</dbReference>
<dbReference type="PROSITE" id="PS51634">
    <property type="entry name" value="CRC"/>
    <property type="match status" value="1"/>
</dbReference>
<organism evidence="5 6">
    <name type="scientific">Teladorsagia circumcincta</name>
    <name type="common">Brown stomach worm</name>
    <name type="synonym">Ostertagia circumcincta</name>
    <dbReference type="NCBI Taxonomy" id="45464"/>
    <lineage>
        <taxon>Eukaryota</taxon>
        <taxon>Metazoa</taxon>
        <taxon>Ecdysozoa</taxon>
        <taxon>Nematoda</taxon>
        <taxon>Chromadorea</taxon>
        <taxon>Rhabditida</taxon>
        <taxon>Rhabditina</taxon>
        <taxon>Rhabditomorpha</taxon>
        <taxon>Strongyloidea</taxon>
        <taxon>Trichostrongylidae</taxon>
        <taxon>Teladorsagia</taxon>
    </lineage>
</organism>
<feature type="domain" description="CRC" evidence="4">
    <location>
        <begin position="48"/>
        <end position="162"/>
    </location>
</feature>
<dbReference type="PANTHER" id="PTHR12446:SF34">
    <property type="entry name" value="PROTEIN LIN-54 HOMOLOG"/>
    <property type="match status" value="1"/>
</dbReference>
<gene>
    <name evidence="5" type="ORF">TELCIR_12390</name>
</gene>
<accession>A0A2G9U6U9</accession>
<keyword evidence="3" id="KW-0539">Nucleus</keyword>
<dbReference type="SMART" id="SM01114">
    <property type="entry name" value="CXC"/>
    <property type="match status" value="2"/>
</dbReference>
<dbReference type="PANTHER" id="PTHR12446">
    <property type="entry name" value="TESMIN/TSO1-RELATED"/>
    <property type="match status" value="1"/>
</dbReference>
<evidence type="ECO:0000256" key="3">
    <source>
        <dbReference type="ARBA" id="ARBA00023242"/>
    </source>
</evidence>
<dbReference type="Pfam" id="PF03638">
    <property type="entry name" value="TCR"/>
    <property type="match status" value="2"/>
</dbReference>
<name>A0A2G9U6U9_TELCI</name>